<accession>A0AAE0HUN0</accession>
<name>A0AAE0HUN0_9PEZI</name>
<dbReference type="GO" id="GO:0016020">
    <property type="term" value="C:membrane"/>
    <property type="evidence" value="ECO:0007669"/>
    <property type="project" value="InterPro"/>
</dbReference>
<proteinExistence type="predicted"/>
<protein>
    <submittedName>
        <fullName evidence="2">Uncharacterized protein</fullName>
    </submittedName>
</protein>
<gene>
    <name evidence="2" type="ORF">B0H66DRAFT_388452</name>
</gene>
<dbReference type="Gene3D" id="1.20.58.340">
    <property type="entry name" value="Magnesium transport protein CorA, transmembrane region"/>
    <property type="match status" value="1"/>
</dbReference>
<sequence length="579" mass="65137">MSLLELDNAKSMSEGMVEKCDEDPILGGLDKSDFPNLFEFVQNARQPGSRASRTKATIDLFNFSGSSSNPSYEYIPPDPPTETRTTSQAFFGTDETRLVLVVENIDLAVIEKLLTGVSTNSKASFLHFLDDFLDDSPSYNFGSDVTPNIPVFQSNRKLEEHVKFYYNHYRKFERNFELGYDESQIAAQKSYWRNTTNYGRMCPCQRSDRLGGQTNFEPIMITRKHCAVWFDTDRDGNWKTGIVLVEPPTSITTLPERLSPPLYPKALGRDILPKATAETSYRTSFSLLTKQTLDWQYRGGSTLPQPSPLFFLQGVYRIMAAEWMVIHTYCLRDINTIEWRMQAGRKDAITTVEEAETVNLALFWMRQRLNRYRSLAREHMELYSSRAQTSWNPGSGQLDQLSEELMANYQQVVALLDDDFNRVQQIISYGVSLAHIQQSKLGVKEAEQSTEQNRMVLVLTIMATVLLPISTIATVLSMDGEWAPGGAKFGLFWGVSLAVSSAVVVCMATFMFWGHFEAIGTKLATFGHTSSDKKDGAPSSTEAILVRSWTDGVGTTRHGLWGRRRGRVINEDGSSSGAV</sequence>
<dbReference type="GO" id="GO:0046873">
    <property type="term" value="F:metal ion transmembrane transporter activity"/>
    <property type="evidence" value="ECO:0007669"/>
    <property type="project" value="InterPro"/>
</dbReference>
<reference evidence="2" key="2">
    <citation type="submission" date="2023-06" db="EMBL/GenBank/DDBJ databases">
        <authorList>
            <consortium name="Lawrence Berkeley National Laboratory"/>
            <person name="Haridas S."/>
            <person name="Hensen N."/>
            <person name="Bonometti L."/>
            <person name="Westerberg I."/>
            <person name="Brannstrom I.O."/>
            <person name="Guillou S."/>
            <person name="Cros-Aarteil S."/>
            <person name="Calhoun S."/>
            <person name="Kuo A."/>
            <person name="Mondo S."/>
            <person name="Pangilinan J."/>
            <person name="Riley R."/>
            <person name="Labutti K."/>
            <person name="Andreopoulos B."/>
            <person name="Lipzen A."/>
            <person name="Chen C."/>
            <person name="Yanf M."/>
            <person name="Daum C."/>
            <person name="Ng V."/>
            <person name="Clum A."/>
            <person name="Steindorff A."/>
            <person name="Ohm R."/>
            <person name="Martin F."/>
            <person name="Silar P."/>
            <person name="Natvig D."/>
            <person name="Lalanne C."/>
            <person name="Gautier V."/>
            <person name="Ament-Velasquez S.L."/>
            <person name="Kruys A."/>
            <person name="Hutchinson M.I."/>
            <person name="Powell A.J."/>
            <person name="Barry K."/>
            <person name="Miller A.N."/>
            <person name="Grigoriev I.V."/>
            <person name="Debuchy R."/>
            <person name="Gladieux P."/>
            <person name="Thoren M.H."/>
            <person name="Johannesson H."/>
        </authorList>
    </citation>
    <scope>NUCLEOTIDE SEQUENCE</scope>
    <source>
        <strain evidence="2">CBS 118394</strain>
    </source>
</reference>
<keyword evidence="1" id="KW-1133">Transmembrane helix</keyword>
<reference evidence="2" key="1">
    <citation type="journal article" date="2023" name="Mol. Phylogenet. Evol.">
        <title>Genome-scale phylogeny and comparative genomics of the fungal order Sordariales.</title>
        <authorList>
            <person name="Hensen N."/>
            <person name="Bonometti L."/>
            <person name="Westerberg I."/>
            <person name="Brannstrom I.O."/>
            <person name="Guillou S."/>
            <person name="Cros-Aarteil S."/>
            <person name="Calhoun S."/>
            <person name="Haridas S."/>
            <person name="Kuo A."/>
            <person name="Mondo S."/>
            <person name="Pangilinan J."/>
            <person name="Riley R."/>
            <person name="LaButti K."/>
            <person name="Andreopoulos B."/>
            <person name="Lipzen A."/>
            <person name="Chen C."/>
            <person name="Yan M."/>
            <person name="Daum C."/>
            <person name="Ng V."/>
            <person name="Clum A."/>
            <person name="Steindorff A."/>
            <person name="Ohm R.A."/>
            <person name="Martin F."/>
            <person name="Silar P."/>
            <person name="Natvig D.O."/>
            <person name="Lalanne C."/>
            <person name="Gautier V."/>
            <person name="Ament-Velasquez S.L."/>
            <person name="Kruys A."/>
            <person name="Hutchinson M.I."/>
            <person name="Powell A.J."/>
            <person name="Barry K."/>
            <person name="Miller A.N."/>
            <person name="Grigoriev I.V."/>
            <person name="Debuchy R."/>
            <person name="Gladieux P."/>
            <person name="Hiltunen Thoren M."/>
            <person name="Johannesson H."/>
        </authorList>
    </citation>
    <scope>NUCLEOTIDE SEQUENCE</scope>
    <source>
        <strain evidence="2">CBS 118394</strain>
    </source>
</reference>
<evidence type="ECO:0000313" key="2">
    <source>
        <dbReference type="EMBL" id="KAK3313222.1"/>
    </source>
</evidence>
<keyword evidence="1" id="KW-0812">Transmembrane</keyword>
<dbReference type="EMBL" id="JAUEDM010000008">
    <property type="protein sequence ID" value="KAK3313222.1"/>
    <property type="molecule type" value="Genomic_DNA"/>
</dbReference>
<keyword evidence="1" id="KW-0472">Membrane</keyword>
<keyword evidence="3" id="KW-1185">Reference proteome</keyword>
<evidence type="ECO:0000313" key="3">
    <source>
        <dbReference type="Proteomes" id="UP001283341"/>
    </source>
</evidence>
<organism evidence="2 3">
    <name type="scientific">Apodospora peruviana</name>
    <dbReference type="NCBI Taxonomy" id="516989"/>
    <lineage>
        <taxon>Eukaryota</taxon>
        <taxon>Fungi</taxon>
        <taxon>Dikarya</taxon>
        <taxon>Ascomycota</taxon>
        <taxon>Pezizomycotina</taxon>
        <taxon>Sordariomycetes</taxon>
        <taxon>Sordariomycetidae</taxon>
        <taxon>Sordariales</taxon>
        <taxon>Lasiosphaeriaceae</taxon>
        <taxon>Apodospora</taxon>
    </lineage>
</organism>
<dbReference type="AlphaFoldDB" id="A0AAE0HUN0"/>
<dbReference type="Pfam" id="PF01544">
    <property type="entry name" value="CorA"/>
    <property type="match status" value="1"/>
</dbReference>
<comment type="caution">
    <text evidence="2">The sequence shown here is derived from an EMBL/GenBank/DDBJ whole genome shotgun (WGS) entry which is preliminary data.</text>
</comment>
<dbReference type="InterPro" id="IPR002523">
    <property type="entry name" value="MgTranspt_CorA/ZnTranspt_ZntB"/>
</dbReference>
<feature type="transmembrane region" description="Helical" evidence="1">
    <location>
        <begin position="456"/>
        <end position="478"/>
    </location>
</feature>
<dbReference type="Proteomes" id="UP001283341">
    <property type="component" value="Unassembled WGS sequence"/>
</dbReference>
<evidence type="ECO:0000256" key="1">
    <source>
        <dbReference type="SAM" id="Phobius"/>
    </source>
</evidence>
<feature type="transmembrane region" description="Helical" evidence="1">
    <location>
        <begin position="490"/>
        <end position="513"/>
    </location>
</feature>